<feature type="domain" description="Outer membrane protein beta-barrel" evidence="2">
    <location>
        <begin position="44"/>
        <end position="181"/>
    </location>
</feature>
<dbReference type="EMBL" id="JANDHW010000004">
    <property type="protein sequence ID" value="MCP9611580.1"/>
    <property type="molecule type" value="Genomic_DNA"/>
</dbReference>
<dbReference type="RefSeq" id="WP_255026448.1">
    <property type="nucleotide sequence ID" value="NZ_JANDHW010000004.1"/>
</dbReference>
<organism evidence="3 4">
    <name type="scientific">Coprobacter tertius</name>
    <dbReference type="NCBI Taxonomy" id="2944915"/>
    <lineage>
        <taxon>Bacteria</taxon>
        <taxon>Pseudomonadati</taxon>
        <taxon>Bacteroidota</taxon>
        <taxon>Bacteroidia</taxon>
        <taxon>Bacteroidales</taxon>
        <taxon>Barnesiellaceae</taxon>
        <taxon>Coprobacter</taxon>
    </lineage>
</organism>
<accession>A0ABT1MG14</accession>
<dbReference type="Pfam" id="PF13568">
    <property type="entry name" value="OMP_b-brl_2"/>
    <property type="match status" value="1"/>
</dbReference>
<evidence type="ECO:0000313" key="3">
    <source>
        <dbReference type="EMBL" id="MCP9611580.1"/>
    </source>
</evidence>
<evidence type="ECO:0000256" key="1">
    <source>
        <dbReference type="SAM" id="SignalP"/>
    </source>
</evidence>
<reference evidence="3 4" key="1">
    <citation type="submission" date="2022-07" db="EMBL/GenBank/DDBJ databases">
        <title>Fecal culturing of patients with breast cancer.</title>
        <authorList>
            <person name="Teng N.M.Y."/>
            <person name="Kiu R."/>
            <person name="Evans R."/>
            <person name="Baker D.J."/>
            <person name="Zenner C."/>
            <person name="Robinson S.D."/>
            <person name="Hall L.J."/>
        </authorList>
    </citation>
    <scope>NUCLEOTIDE SEQUENCE [LARGE SCALE GENOMIC DNA]</scope>
    <source>
        <strain evidence="3 4">LH1063</strain>
    </source>
</reference>
<protein>
    <submittedName>
        <fullName evidence="3">PorT family protein</fullName>
    </submittedName>
</protein>
<evidence type="ECO:0000313" key="4">
    <source>
        <dbReference type="Proteomes" id="UP001205603"/>
    </source>
</evidence>
<evidence type="ECO:0000259" key="2">
    <source>
        <dbReference type="Pfam" id="PF13568"/>
    </source>
</evidence>
<feature type="signal peptide" evidence="1">
    <location>
        <begin position="1"/>
        <end position="20"/>
    </location>
</feature>
<dbReference type="InterPro" id="IPR025665">
    <property type="entry name" value="Beta-barrel_OMP_2"/>
</dbReference>
<proteinExistence type="predicted"/>
<feature type="chain" id="PRO_5045563457" evidence="1">
    <location>
        <begin position="21"/>
        <end position="241"/>
    </location>
</feature>
<comment type="caution">
    <text evidence="3">The sequence shown here is derived from an EMBL/GenBank/DDBJ whole genome shotgun (WGS) entry which is preliminary data.</text>
</comment>
<gene>
    <name evidence="3" type="ORF">NMU02_05695</name>
</gene>
<name>A0ABT1MG14_9BACT</name>
<sequence>MKKFSIVLILCLLATATTFAQYKPEAGSVTTEIQFNPFNQNGQNFSVDGLKLRYFFNENNALRATIGFGVYNNKFTQKDDNSSSEYKTRQGNFKLNLGYEYHIDIAPRLSAYVGLQTGFNIKNAKTTGKYESNGTKSEVEIKGGALSEDDVDDPSNIDPSSLMNAGFEYNLGAFAGIDFYMYKGLYCGAEFGLDMNTFSSKKPSIKVKQGTTVNEEKPNIKRNTLDVAFKAIPTIRLGWRF</sequence>
<keyword evidence="4" id="KW-1185">Reference proteome</keyword>
<keyword evidence="1" id="KW-0732">Signal</keyword>
<dbReference type="Proteomes" id="UP001205603">
    <property type="component" value="Unassembled WGS sequence"/>
</dbReference>